<evidence type="ECO:0000256" key="6">
    <source>
        <dbReference type="ARBA" id="ARBA00012102"/>
    </source>
</evidence>
<dbReference type="RefSeq" id="WP_012875208.1">
    <property type="nucleotide sequence ID" value="NC_013525.1"/>
</dbReference>
<dbReference type="HAMAP" id="MF_01274">
    <property type="entry name" value="Pantothen_kinase_3"/>
    <property type="match status" value="1"/>
</dbReference>
<gene>
    <name evidence="16" type="primary">coaX</name>
    <name evidence="17" type="ordered locus">Tter_1265</name>
</gene>
<evidence type="ECO:0000256" key="14">
    <source>
        <dbReference type="ARBA" id="ARBA00038036"/>
    </source>
</evidence>
<evidence type="ECO:0000256" key="2">
    <source>
        <dbReference type="ARBA" id="ARBA00001958"/>
    </source>
</evidence>
<evidence type="ECO:0000256" key="10">
    <source>
        <dbReference type="ARBA" id="ARBA00022777"/>
    </source>
</evidence>
<feature type="binding site" evidence="16">
    <location>
        <position position="129"/>
    </location>
    <ligand>
        <name>K(+)</name>
        <dbReference type="ChEBI" id="CHEBI:29103"/>
    </ligand>
</feature>
<comment type="cofactor">
    <cofactor evidence="2">
        <name>K(+)</name>
        <dbReference type="ChEBI" id="CHEBI:29103"/>
    </cofactor>
</comment>
<feature type="binding site" evidence="16">
    <location>
        <position position="132"/>
    </location>
    <ligand>
        <name>ATP</name>
        <dbReference type="ChEBI" id="CHEBI:30616"/>
    </ligand>
</feature>
<dbReference type="GO" id="GO:0015937">
    <property type="term" value="P:coenzyme A biosynthetic process"/>
    <property type="evidence" value="ECO:0007669"/>
    <property type="project" value="UniProtKB-UniRule"/>
</dbReference>
<feature type="active site" description="Proton acceptor" evidence="16">
    <location>
        <position position="109"/>
    </location>
</feature>
<dbReference type="NCBIfam" id="TIGR00671">
    <property type="entry name" value="baf"/>
    <property type="match status" value="1"/>
</dbReference>
<evidence type="ECO:0000256" key="7">
    <source>
        <dbReference type="ARBA" id="ARBA00022490"/>
    </source>
</evidence>
<evidence type="ECO:0000256" key="1">
    <source>
        <dbReference type="ARBA" id="ARBA00001206"/>
    </source>
</evidence>
<evidence type="ECO:0000313" key="18">
    <source>
        <dbReference type="Proteomes" id="UP000000323"/>
    </source>
</evidence>
<evidence type="ECO:0000256" key="4">
    <source>
        <dbReference type="ARBA" id="ARBA00005225"/>
    </source>
</evidence>
<dbReference type="PANTHER" id="PTHR34265:SF1">
    <property type="entry name" value="TYPE III PANTOTHENATE KINASE"/>
    <property type="match status" value="1"/>
</dbReference>
<organism evidence="17 18">
    <name type="scientific">Thermobaculum terrenum (strain ATCC BAA-798 / CCMEE 7001 / YNP1)</name>
    <dbReference type="NCBI Taxonomy" id="525904"/>
    <lineage>
        <taxon>Bacteria</taxon>
        <taxon>Bacillati</taxon>
        <taxon>Chloroflexota</taxon>
        <taxon>Chloroflexia</taxon>
        <taxon>Candidatus Thermobaculales</taxon>
        <taxon>Candidatus Thermobaculaceae</taxon>
        <taxon>Thermobaculum</taxon>
    </lineage>
</organism>
<comment type="subcellular location">
    <subcellularLocation>
        <location evidence="3 16">Cytoplasm</location>
    </subcellularLocation>
</comment>
<accession>D1CBK8</accession>
<comment type="similarity">
    <text evidence="14 16">Belongs to the type III pantothenate kinase family.</text>
</comment>
<dbReference type="AlphaFoldDB" id="D1CBK8"/>
<evidence type="ECO:0000256" key="11">
    <source>
        <dbReference type="ARBA" id="ARBA00022840"/>
    </source>
</evidence>
<comment type="catalytic activity">
    <reaction evidence="1 16">
        <text>(R)-pantothenate + ATP = (R)-4'-phosphopantothenate + ADP + H(+)</text>
        <dbReference type="Rhea" id="RHEA:16373"/>
        <dbReference type="ChEBI" id="CHEBI:10986"/>
        <dbReference type="ChEBI" id="CHEBI:15378"/>
        <dbReference type="ChEBI" id="CHEBI:29032"/>
        <dbReference type="ChEBI" id="CHEBI:30616"/>
        <dbReference type="ChEBI" id="CHEBI:456216"/>
        <dbReference type="EC" id="2.7.1.33"/>
    </reaction>
</comment>
<comment type="caution">
    <text evidence="16">Lacks conserved residue(s) required for the propagation of feature annotation.</text>
</comment>
<dbReference type="InterPro" id="IPR043129">
    <property type="entry name" value="ATPase_NBD"/>
</dbReference>
<feature type="binding site" evidence="16">
    <location>
        <position position="184"/>
    </location>
    <ligand>
        <name>substrate</name>
    </ligand>
</feature>
<evidence type="ECO:0000256" key="8">
    <source>
        <dbReference type="ARBA" id="ARBA00022679"/>
    </source>
</evidence>
<dbReference type="NCBIfam" id="NF009848">
    <property type="entry name" value="PRK13318.1-6"/>
    <property type="match status" value="1"/>
</dbReference>
<keyword evidence="11 16" id="KW-0067">ATP-binding</keyword>
<sequence>MFMAIDVGNTNVAIGVHDHSRWIARWRISTSSTRTADEWAAVISELLHLANLTTDHIDHIGISSVVPSVTTELRNMAVCHFHLDPFVVAPGVRTGIQILTDNPKEVGADRVVNALATREKYGGPAIVVDFGTATTFDVISKEGNYIGGAIAPGIVISAEALRRFTAKLHEVELVPPPKPIGKNTVEAMQSGIVLGYAAMVNGLVAAIHEQVGPCKVIGTGGLVGVVSQATKIFDYIDPDLTIDGIRFMYYLNTPKPEESLHE</sequence>
<dbReference type="Pfam" id="PF03309">
    <property type="entry name" value="Pan_kinase"/>
    <property type="match status" value="1"/>
</dbReference>
<proteinExistence type="inferred from homology"/>
<dbReference type="GO" id="GO:0046872">
    <property type="term" value="F:metal ion binding"/>
    <property type="evidence" value="ECO:0007669"/>
    <property type="project" value="UniProtKB-KW"/>
</dbReference>
<keyword evidence="16" id="KW-0479">Metal-binding</keyword>
<feature type="binding site" evidence="16">
    <location>
        <begin position="107"/>
        <end position="110"/>
    </location>
    <ligand>
        <name>substrate</name>
    </ligand>
</feature>
<keyword evidence="8 16" id="KW-0808">Transferase</keyword>
<dbReference type="KEGG" id="ttr:Tter_1265"/>
<dbReference type="UniPathway" id="UPA00241">
    <property type="reaction ID" value="UER00352"/>
</dbReference>
<dbReference type="HOGENOM" id="CLU_066627_1_0_0"/>
<dbReference type="GO" id="GO:0005737">
    <property type="term" value="C:cytoplasm"/>
    <property type="evidence" value="ECO:0007669"/>
    <property type="project" value="UniProtKB-SubCell"/>
</dbReference>
<dbReference type="Gene3D" id="3.30.420.40">
    <property type="match status" value="2"/>
</dbReference>
<dbReference type="NCBIfam" id="NF009855">
    <property type="entry name" value="PRK13321.1"/>
    <property type="match status" value="1"/>
</dbReference>
<comment type="function">
    <text evidence="16">Catalyzes the phosphorylation of pantothenate (Pan), the first step in CoA biosynthesis.</text>
</comment>
<dbReference type="GO" id="GO:0005524">
    <property type="term" value="F:ATP binding"/>
    <property type="evidence" value="ECO:0007669"/>
    <property type="project" value="UniProtKB-UniRule"/>
</dbReference>
<dbReference type="SUPFAM" id="SSF53067">
    <property type="entry name" value="Actin-like ATPase domain"/>
    <property type="match status" value="2"/>
</dbReference>
<reference evidence="18" key="1">
    <citation type="journal article" date="2010" name="Stand. Genomic Sci.">
        <title>Complete genome sequence of 'Thermobaculum terrenum' type strain (YNP1).</title>
        <authorList>
            <person name="Kiss H."/>
            <person name="Cleland D."/>
            <person name="Lapidus A."/>
            <person name="Lucas S."/>
            <person name="Glavina Del Rio T."/>
            <person name="Nolan M."/>
            <person name="Tice H."/>
            <person name="Han C."/>
            <person name="Goodwin L."/>
            <person name="Pitluck S."/>
            <person name="Liolios K."/>
            <person name="Ivanova N."/>
            <person name="Mavromatis K."/>
            <person name="Ovchinnikova G."/>
            <person name="Pati A."/>
            <person name="Chen A."/>
            <person name="Palaniappan K."/>
            <person name="Land M."/>
            <person name="Hauser L."/>
            <person name="Chang Y."/>
            <person name="Jeffries C."/>
            <person name="Lu M."/>
            <person name="Brettin T."/>
            <person name="Detter J."/>
            <person name="Goker M."/>
            <person name="Tindall B."/>
            <person name="Beck B."/>
            <person name="McDermott T."/>
            <person name="Woyke T."/>
            <person name="Bristow J."/>
            <person name="Eisen J."/>
            <person name="Markowitz V."/>
            <person name="Hugenholtz P."/>
            <person name="Kyrpides N."/>
            <person name="Klenk H."/>
            <person name="Cheng J."/>
        </authorList>
    </citation>
    <scope>NUCLEOTIDE SEQUENCE [LARGE SCALE GENOMIC DNA]</scope>
    <source>
        <strain evidence="18">ATCC BAA-798 / YNP1</strain>
    </source>
</reference>
<name>D1CBK8_THET1</name>
<evidence type="ECO:0000256" key="5">
    <source>
        <dbReference type="ARBA" id="ARBA00011738"/>
    </source>
</evidence>
<evidence type="ECO:0000313" key="17">
    <source>
        <dbReference type="EMBL" id="ACZ42173.1"/>
    </source>
</evidence>
<dbReference type="Proteomes" id="UP000000323">
    <property type="component" value="Chromosome 1"/>
</dbReference>
<evidence type="ECO:0000256" key="13">
    <source>
        <dbReference type="ARBA" id="ARBA00022993"/>
    </source>
</evidence>
<keyword evidence="18" id="KW-1185">Reference proteome</keyword>
<protein>
    <recommendedName>
        <fullName evidence="15 16">Type III pantothenate kinase</fullName>
        <ecNumber evidence="6 16">2.7.1.33</ecNumber>
    </recommendedName>
    <alternativeName>
        <fullName evidence="16">PanK-III</fullName>
    </alternativeName>
    <alternativeName>
        <fullName evidence="16">Pantothenic acid kinase</fullName>
    </alternativeName>
</protein>
<keyword evidence="12 16" id="KW-0630">Potassium</keyword>
<keyword evidence="9 16" id="KW-0547">Nucleotide-binding</keyword>
<keyword evidence="7 16" id="KW-0963">Cytoplasm</keyword>
<dbReference type="EMBL" id="CP001825">
    <property type="protein sequence ID" value="ACZ42173.1"/>
    <property type="molecule type" value="Genomic_DNA"/>
</dbReference>
<keyword evidence="13 16" id="KW-0173">Coenzyme A biosynthesis</keyword>
<evidence type="ECO:0000256" key="9">
    <source>
        <dbReference type="ARBA" id="ARBA00022741"/>
    </source>
</evidence>
<dbReference type="PANTHER" id="PTHR34265">
    <property type="entry name" value="TYPE III PANTOTHENATE KINASE"/>
    <property type="match status" value="1"/>
</dbReference>
<dbReference type="OrthoDB" id="9804707at2"/>
<comment type="pathway">
    <text evidence="4 16">Cofactor biosynthesis; coenzyme A biosynthesis; CoA from (R)-pantothenate: step 1/5.</text>
</comment>
<feature type="binding site" evidence="16">
    <location>
        <begin position="6"/>
        <end position="13"/>
    </location>
    <ligand>
        <name>ATP</name>
        <dbReference type="ChEBI" id="CHEBI:30616"/>
    </ligand>
</feature>
<dbReference type="EC" id="2.7.1.33" evidence="6 16"/>
<comment type="cofactor">
    <cofactor evidence="16">
        <name>NH4(+)</name>
        <dbReference type="ChEBI" id="CHEBI:28938"/>
    </cofactor>
    <cofactor evidence="16">
        <name>K(+)</name>
        <dbReference type="ChEBI" id="CHEBI:29103"/>
    </cofactor>
    <text evidence="16">A monovalent cation. Ammonium or potassium.</text>
</comment>
<comment type="subunit">
    <text evidence="5 16">Homodimer.</text>
</comment>
<dbReference type="GO" id="GO:0004594">
    <property type="term" value="F:pantothenate kinase activity"/>
    <property type="evidence" value="ECO:0007669"/>
    <property type="project" value="UniProtKB-UniRule"/>
</dbReference>
<evidence type="ECO:0000256" key="12">
    <source>
        <dbReference type="ARBA" id="ARBA00022958"/>
    </source>
</evidence>
<evidence type="ECO:0000256" key="16">
    <source>
        <dbReference type="HAMAP-Rule" id="MF_01274"/>
    </source>
</evidence>
<keyword evidence="10 16" id="KW-0418">Kinase</keyword>
<dbReference type="STRING" id="525904.Tter_1265"/>
<evidence type="ECO:0000256" key="3">
    <source>
        <dbReference type="ARBA" id="ARBA00004496"/>
    </source>
</evidence>
<dbReference type="eggNOG" id="COG1521">
    <property type="taxonomic scope" value="Bacteria"/>
</dbReference>
<dbReference type="CDD" id="cd24015">
    <property type="entry name" value="ASKHA_NBD_PanK-III"/>
    <property type="match status" value="1"/>
</dbReference>
<dbReference type="InterPro" id="IPR004619">
    <property type="entry name" value="Type_III_PanK"/>
</dbReference>
<evidence type="ECO:0000256" key="15">
    <source>
        <dbReference type="ARBA" id="ARBA00040883"/>
    </source>
</evidence>